<gene>
    <name evidence="1" type="ORF">IDH45_21870</name>
</gene>
<proteinExistence type="predicted"/>
<dbReference type="EMBL" id="JACXJA010000031">
    <property type="protein sequence ID" value="MBD2864640.1"/>
    <property type="molecule type" value="Genomic_DNA"/>
</dbReference>
<dbReference type="InterPro" id="IPR050583">
    <property type="entry name" value="Mycobacterial_A85_antigen"/>
</dbReference>
<dbReference type="RefSeq" id="WP_190930264.1">
    <property type="nucleotide sequence ID" value="NZ_JACXJA010000031.1"/>
</dbReference>
<reference evidence="1" key="1">
    <citation type="submission" date="2020-09" db="EMBL/GenBank/DDBJ databases">
        <title>A novel bacterium of genus Paenibacillus, isolated from South China Sea.</title>
        <authorList>
            <person name="Huang H."/>
            <person name="Mo K."/>
            <person name="Hu Y."/>
        </authorList>
    </citation>
    <scope>NUCLEOTIDE SEQUENCE</scope>
    <source>
        <strain evidence="1">IB182363</strain>
    </source>
</reference>
<dbReference type="GO" id="GO:0016787">
    <property type="term" value="F:hydrolase activity"/>
    <property type="evidence" value="ECO:0007669"/>
    <property type="project" value="UniProtKB-KW"/>
</dbReference>
<dbReference type="Proteomes" id="UP000639396">
    <property type="component" value="Unassembled WGS sequence"/>
</dbReference>
<dbReference type="PANTHER" id="PTHR48098:SF6">
    <property type="entry name" value="FERRI-BACILLIBACTIN ESTERASE BESA"/>
    <property type="match status" value="1"/>
</dbReference>
<dbReference type="Gene3D" id="3.40.50.1820">
    <property type="entry name" value="alpha/beta hydrolase"/>
    <property type="match status" value="1"/>
</dbReference>
<keyword evidence="1" id="KW-0378">Hydrolase</keyword>
<comment type="caution">
    <text evidence="1">The sequence shown here is derived from an EMBL/GenBank/DDBJ whole genome shotgun (WGS) entry which is preliminary data.</text>
</comment>
<dbReference type="InterPro" id="IPR000801">
    <property type="entry name" value="Esterase-like"/>
</dbReference>
<organism evidence="1 2">
    <name type="scientific">Paenibacillus oceani</name>
    <dbReference type="NCBI Taxonomy" id="2772510"/>
    <lineage>
        <taxon>Bacteria</taxon>
        <taxon>Bacillati</taxon>
        <taxon>Bacillota</taxon>
        <taxon>Bacilli</taxon>
        <taxon>Bacillales</taxon>
        <taxon>Paenibacillaceae</taxon>
        <taxon>Paenibacillus</taxon>
    </lineage>
</organism>
<evidence type="ECO:0000313" key="2">
    <source>
        <dbReference type="Proteomes" id="UP000639396"/>
    </source>
</evidence>
<dbReference type="PANTHER" id="PTHR48098">
    <property type="entry name" value="ENTEROCHELIN ESTERASE-RELATED"/>
    <property type="match status" value="1"/>
</dbReference>
<accession>A0A927CF49</accession>
<dbReference type="AlphaFoldDB" id="A0A927CF49"/>
<dbReference type="Pfam" id="PF00756">
    <property type="entry name" value="Esterase"/>
    <property type="match status" value="1"/>
</dbReference>
<evidence type="ECO:0000313" key="1">
    <source>
        <dbReference type="EMBL" id="MBD2864640.1"/>
    </source>
</evidence>
<protein>
    <submittedName>
        <fullName evidence="1">Alpha/beta hydrolase</fullName>
    </submittedName>
</protein>
<sequence length="157" mass="17516">MQGNHETWQFENRNIHVYTPPTYSDDASALFPAVFVQDGSYLFADSMEELEADFARGVTQEVIFVGIEPVERTCEYTPWEAAPLMKGEHFGGEGDAYLSFVTEKVKPFVRERYRIADDASQTGITGGSLGGADFSLCGFSKAGTFRSFRFNVRITLV</sequence>
<dbReference type="SUPFAM" id="SSF53474">
    <property type="entry name" value="alpha/beta-Hydrolases"/>
    <property type="match status" value="1"/>
</dbReference>
<name>A0A927CF49_9BACL</name>
<dbReference type="InterPro" id="IPR029058">
    <property type="entry name" value="AB_hydrolase_fold"/>
</dbReference>
<keyword evidence="2" id="KW-1185">Reference proteome</keyword>